<accession>A0ABQ1E5U2</accession>
<gene>
    <name evidence="3" type="ORF">CSC2_06480</name>
</gene>
<keyword evidence="1" id="KW-0812">Transmembrane</keyword>
<proteinExistence type="predicted"/>
<feature type="domain" description="Potassium channel" evidence="2">
    <location>
        <begin position="423"/>
        <end position="499"/>
    </location>
</feature>
<evidence type="ECO:0000259" key="2">
    <source>
        <dbReference type="Pfam" id="PF07885"/>
    </source>
</evidence>
<sequence length="501" mass="58934">MDIKILQVDDIVSINNLDVCDYVVIKELGNKKYKILNNIKEMDKFKEEYYVYGKNENIYLNKAKFKKDALDGAIVNFEFIEENAKNSDLLDKARLTTNEDEYIEFSSKFESFINMVFIDKFEFNYDRIFKKYYSDYDNYHDINIENCYFKEANIISGVDISNSIFIEGLLVKDSVRLSIDNTTVNGELKINNFKSDDMHFRDVEVTDLTIEDTKFNAALNFNNLTVNNNFQINNCEFNYSIEGKFDFLKNGKNFLAKECSFKSINVKNETINCKWEIDECKFEEKAKFSDMNITKDGAVYFKNTEFYASVVIDFKEIKGKFYLYKTSFGHRCLLDYEKLQAEKYRPFEGEEKYSKWTFFNASEIYKQNGKIEQYLDTYYMYKKHESKGKQGIKLLDGFVDLTTKYFTSWKRTVYSMIFVIIVYFLIYMICSGVFKYGTNYTNRSWYSVVGNSMYLSLITFTTVGYGDIVPHDIIKLFAASEGILGVYLTSSFLVTLTRKYT</sequence>
<dbReference type="Gene3D" id="1.10.287.70">
    <property type="match status" value="1"/>
</dbReference>
<dbReference type="SUPFAM" id="SSF81324">
    <property type="entry name" value="Voltage-gated potassium channels"/>
    <property type="match status" value="1"/>
</dbReference>
<keyword evidence="1" id="KW-1133">Transmembrane helix</keyword>
<reference evidence="3 4" key="1">
    <citation type="journal article" date="2021" name="Int. J. Syst. Evol. Microbiol.">
        <title>Clostridium zeae sp. nov., isolated from corn silage.</title>
        <authorList>
            <person name="Kobayashi H."/>
            <person name="Tanizawa Y."/>
            <person name="Yagura M."/>
            <person name="Sakamoto M."/>
            <person name="Ohkuma M."/>
            <person name="Tohno M."/>
        </authorList>
    </citation>
    <scope>NUCLEOTIDE SEQUENCE [LARGE SCALE GENOMIC DNA]</scope>
    <source>
        <strain evidence="3 4">CSC2</strain>
    </source>
</reference>
<protein>
    <recommendedName>
        <fullName evidence="2">Potassium channel domain-containing protein</fullName>
    </recommendedName>
</protein>
<dbReference type="RefSeq" id="WP_206868121.1">
    <property type="nucleotide sequence ID" value="NZ_BMBA01000001.1"/>
</dbReference>
<dbReference type="Pfam" id="PF07885">
    <property type="entry name" value="Ion_trans_2"/>
    <property type="match status" value="1"/>
</dbReference>
<keyword evidence="1" id="KW-0472">Membrane</keyword>
<dbReference type="Proteomes" id="UP000663802">
    <property type="component" value="Unassembled WGS sequence"/>
</dbReference>
<evidence type="ECO:0000313" key="3">
    <source>
        <dbReference type="EMBL" id="GFZ30122.1"/>
    </source>
</evidence>
<feature type="transmembrane region" description="Helical" evidence="1">
    <location>
        <begin position="413"/>
        <end position="434"/>
    </location>
</feature>
<name>A0ABQ1E5U2_9CLOT</name>
<dbReference type="EMBL" id="BMBA01000001">
    <property type="protein sequence ID" value="GFZ30122.1"/>
    <property type="molecule type" value="Genomic_DNA"/>
</dbReference>
<keyword evidence="4" id="KW-1185">Reference proteome</keyword>
<dbReference type="InterPro" id="IPR013099">
    <property type="entry name" value="K_chnl_dom"/>
</dbReference>
<evidence type="ECO:0000313" key="4">
    <source>
        <dbReference type="Proteomes" id="UP000663802"/>
    </source>
</evidence>
<organism evidence="3 4">
    <name type="scientific">Clostridium zeae</name>
    <dbReference type="NCBI Taxonomy" id="2759022"/>
    <lineage>
        <taxon>Bacteria</taxon>
        <taxon>Bacillati</taxon>
        <taxon>Bacillota</taxon>
        <taxon>Clostridia</taxon>
        <taxon>Eubacteriales</taxon>
        <taxon>Clostridiaceae</taxon>
        <taxon>Clostridium</taxon>
    </lineage>
</organism>
<feature type="transmembrane region" description="Helical" evidence="1">
    <location>
        <begin position="477"/>
        <end position="496"/>
    </location>
</feature>
<evidence type="ECO:0000256" key="1">
    <source>
        <dbReference type="SAM" id="Phobius"/>
    </source>
</evidence>
<comment type="caution">
    <text evidence="3">The sequence shown here is derived from an EMBL/GenBank/DDBJ whole genome shotgun (WGS) entry which is preliminary data.</text>
</comment>
<feature type="transmembrane region" description="Helical" evidence="1">
    <location>
        <begin position="446"/>
        <end position="465"/>
    </location>
</feature>